<feature type="transmembrane region" description="Helical" evidence="5">
    <location>
        <begin position="29"/>
        <end position="55"/>
    </location>
</feature>
<evidence type="ECO:0000256" key="5">
    <source>
        <dbReference type="SAM" id="Phobius"/>
    </source>
</evidence>
<feature type="transmembrane region" description="Helical" evidence="5">
    <location>
        <begin position="278"/>
        <end position="299"/>
    </location>
</feature>
<evidence type="ECO:0000313" key="7">
    <source>
        <dbReference type="EMBL" id="PIG85925.1"/>
    </source>
</evidence>
<feature type="transmembrane region" description="Helical" evidence="5">
    <location>
        <begin position="96"/>
        <end position="115"/>
    </location>
</feature>
<feature type="transmembrane region" description="Helical" evidence="5">
    <location>
        <begin position="405"/>
        <end position="423"/>
    </location>
</feature>
<feature type="transmembrane region" description="Helical" evidence="5">
    <location>
        <begin position="239"/>
        <end position="258"/>
    </location>
</feature>
<evidence type="ECO:0000256" key="4">
    <source>
        <dbReference type="ARBA" id="ARBA00023136"/>
    </source>
</evidence>
<evidence type="ECO:0000313" key="8">
    <source>
        <dbReference type="Proteomes" id="UP000231358"/>
    </source>
</evidence>
<dbReference type="Pfam" id="PF07690">
    <property type="entry name" value="MFS_1"/>
    <property type="match status" value="1"/>
</dbReference>
<comment type="caution">
    <text evidence="7">The sequence shown here is derived from an EMBL/GenBank/DDBJ whole genome shotgun (WGS) entry which is preliminary data.</text>
</comment>
<dbReference type="STRING" id="656916.A0A2G7G016"/>
<dbReference type="Proteomes" id="UP000231358">
    <property type="component" value="Unassembled WGS sequence"/>
</dbReference>
<keyword evidence="3 5" id="KW-1133">Transmembrane helix</keyword>
<reference evidence="7 8" key="1">
    <citation type="submission" date="2017-05" db="EMBL/GenBank/DDBJ databases">
        <title>Genome sequence for an aflatoxigenic pathogen of Argentinian peanut, Aspergillus arachidicola.</title>
        <authorList>
            <person name="Moore G."/>
            <person name="Beltz S.B."/>
            <person name="Mack B.M."/>
        </authorList>
    </citation>
    <scope>NUCLEOTIDE SEQUENCE [LARGE SCALE GENOMIC DNA]</scope>
    <source>
        <strain evidence="7 8">CBS 117610</strain>
    </source>
</reference>
<feature type="transmembrane region" description="Helical" evidence="5">
    <location>
        <begin position="350"/>
        <end position="371"/>
    </location>
</feature>
<keyword evidence="8" id="KW-1185">Reference proteome</keyword>
<feature type="transmembrane region" description="Helical" evidence="5">
    <location>
        <begin position="154"/>
        <end position="172"/>
    </location>
</feature>
<evidence type="ECO:0000256" key="1">
    <source>
        <dbReference type="ARBA" id="ARBA00004141"/>
    </source>
</evidence>
<dbReference type="InterPro" id="IPR036259">
    <property type="entry name" value="MFS_trans_sf"/>
</dbReference>
<feature type="transmembrane region" description="Helical" evidence="5">
    <location>
        <begin position="574"/>
        <end position="596"/>
    </location>
</feature>
<feature type="domain" description="Rhodopsin" evidence="6">
    <location>
        <begin position="423"/>
        <end position="667"/>
    </location>
</feature>
<keyword evidence="2 5" id="KW-0812">Transmembrane</keyword>
<feature type="transmembrane region" description="Helical" evidence="5">
    <location>
        <begin position="184"/>
        <end position="205"/>
    </location>
</feature>
<feature type="transmembrane region" description="Helical" evidence="5">
    <location>
        <begin position="608"/>
        <end position="629"/>
    </location>
</feature>
<feature type="transmembrane region" description="Helical" evidence="5">
    <location>
        <begin position="67"/>
        <end position="84"/>
    </location>
</feature>
<protein>
    <submittedName>
        <fullName evidence="7">Efflux pump antibiotic resistance protein</fullName>
    </submittedName>
</protein>
<feature type="transmembrane region" description="Helical" evidence="5">
    <location>
        <begin position="127"/>
        <end position="148"/>
    </location>
</feature>
<evidence type="ECO:0000259" key="6">
    <source>
        <dbReference type="Pfam" id="PF20684"/>
    </source>
</evidence>
<dbReference type="InterPro" id="IPR049326">
    <property type="entry name" value="Rhodopsin_dom_fungi"/>
</dbReference>
<dbReference type="PANTHER" id="PTHR23501:SF199">
    <property type="entry name" value="MFS EFFLUX TRANSPORTER INPD-RELATED"/>
    <property type="match status" value="1"/>
</dbReference>
<dbReference type="PANTHER" id="PTHR23501">
    <property type="entry name" value="MAJOR FACILITATOR SUPERFAMILY"/>
    <property type="match status" value="1"/>
</dbReference>
<dbReference type="Gene3D" id="1.20.1250.20">
    <property type="entry name" value="MFS general substrate transporter like domains"/>
    <property type="match status" value="1"/>
</dbReference>
<comment type="subcellular location">
    <subcellularLocation>
        <location evidence="1">Membrane</location>
        <topology evidence="1">Multi-pass membrane protein</topology>
    </subcellularLocation>
</comment>
<dbReference type="AlphaFoldDB" id="A0A2G7G016"/>
<dbReference type="SUPFAM" id="SSF103473">
    <property type="entry name" value="MFS general substrate transporter"/>
    <property type="match status" value="1"/>
</dbReference>
<proteinExistence type="predicted"/>
<sequence>MMDAEKSAVVETSSVSAKPPDSYLSGWQLAAVIFSLFLGVFVVSLDTSIIGVVIPSISSHFHALDDAAWYGSAYLLTITAFQPLMGSMYKFFKVELVFQICLVVFEVGSILCAAATNSAMFIVGRAIAGTGAAGILQGALSIIAITVVLEKRPLYQGIVISVFVTYYMPYYFQAVQGADAVHSGVDLIAVFIPQMLAVIMTSALVTQWGYYVPYMIVGELICIAGTVLLTRLKVESSTVYWAAALVVHGLGMGLAMQLPYTAVNVVLHEDDVPTGNAIAVFVWQLGGALAIAISQTISLNNILREVPRQIPELSPERVMSWGASNLEALAPTADALIELRSIWCTSVSHVMIFALACICASVLFTAGMEWLNAKKVAKQRREAGGGGGQTGVGLIDTPAKVTGPVFIGVLWGATGLSFLFVLARTLARIYAFRRLWLDDAFAIGAWLMLLVQAITWMTQVDSMYLLFQLDAGKLMPTPEILNRLAQLERAECAILILFYTSLWAIKASFLIFFRRIGGTDRSWLIWFWCVVGFVAATYFVCLGDIQYPCLLRDQAYILENCPKKEAVLFQYNTFIINLVLDVLTDLTIISLPITLLWNVRLPLRRKMILMSILSLAVLIIIVAIVRVAVVATKEKNSDMSWLWMWSFIEATVANIIACVGSFRQLFVKQDKNRASAYPARFHPEYPSMDAKPGFQRVRTRSEGSSDLHLNSYDSQRELTPVV</sequence>
<dbReference type="Pfam" id="PF20684">
    <property type="entry name" value="Fung_rhodopsin"/>
    <property type="match status" value="1"/>
</dbReference>
<keyword evidence="4 5" id="KW-0472">Membrane</keyword>
<gene>
    <name evidence="7" type="ORF">AARAC_004459</name>
</gene>
<dbReference type="EMBL" id="NEXV01000294">
    <property type="protein sequence ID" value="PIG85925.1"/>
    <property type="molecule type" value="Genomic_DNA"/>
</dbReference>
<organism evidence="7 8">
    <name type="scientific">Aspergillus arachidicola</name>
    <dbReference type="NCBI Taxonomy" id="656916"/>
    <lineage>
        <taxon>Eukaryota</taxon>
        <taxon>Fungi</taxon>
        <taxon>Dikarya</taxon>
        <taxon>Ascomycota</taxon>
        <taxon>Pezizomycotina</taxon>
        <taxon>Eurotiomycetes</taxon>
        <taxon>Eurotiomycetidae</taxon>
        <taxon>Eurotiales</taxon>
        <taxon>Aspergillaceae</taxon>
        <taxon>Aspergillus</taxon>
        <taxon>Aspergillus subgen. Circumdati</taxon>
    </lineage>
</organism>
<evidence type="ECO:0000256" key="3">
    <source>
        <dbReference type="ARBA" id="ARBA00022989"/>
    </source>
</evidence>
<feature type="transmembrane region" description="Helical" evidence="5">
    <location>
        <begin position="641"/>
        <end position="662"/>
    </location>
</feature>
<feature type="transmembrane region" description="Helical" evidence="5">
    <location>
        <begin position="493"/>
        <end position="513"/>
    </location>
</feature>
<accession>A0A2G7G016</accession>
<feature type="transmembrane region" description="Helical" evidence="5">
    <location>
        <begin position="435"/>
        <end position="457"/>
    </location>
</feature>
<dbReference type="InterPro" id="IPR011701">
    <property type="entry name" value="MFS"/>
</dbReference>
<feature type="transmembrane region" description="Helical" evidence="5">
    <location>
        <begin position="525"/>
        <end position="545"/>
    </location>
</feature>
<feature type="transmembrane region" description="Helical" evidence="5">
    <location>
        <begin position="211"/>
        <end position="232"/>
    </location>
</feature>
<name>A0A2G7G016_9EURO</name>
<dbReference type="GO" id="GO:0005886">
    <property type="term" value="C:plasma membrane"/>
    <property type="evidence" value="ECO:0007669"/>
    <property type="project" value="TreeGrafter"/>
</dbReference>
<dbReference type="GO" id="GO:0022857">
    <property type="term" value="F:transmembrane transporter activity"/>
    <property type="evidence" value="ECO:0007669"/>
    <property type="project" value="InterPro"/>
</dbReference>
<evidence type="ECO:0000256" key="2">
    <source>
        <dbReference type="ARBA" id="ARBA00022692"/>
    </source>
</evidence>